<evidence type="ECO:0000256" key="1">
    <source>
        <dbReference type="ARBA" id="ARBA00022729"/>
    </source>
</evidence>
<evidence type="ECO:0000313" key="4">
    <source>
        <dbReference type="Proteomes" id="UP000245370"/>
    </source>
</evidence>
<accession>A0A2U2XBI5</accession>
<dbReference type="NCBIfam" id="TIGR04183">
    <property type="entry name" value="Por_Secre_tail"/>
    <property type="match status" value="1"/>
</dbReference>
<gene>
    <name evidence="3" type="ORF">DIT68_10855</name>
</gene>
<reference evidence="3 4" key="1">
    <citation type="submission" date="2018-05" db="EMBL/GenBank/DDBJ databases">
        <title>Brumimicrobium oceani sp. nov., isolated from coastal sediment.</title>
        <authorList>
            <person name="Kou Y."/>
        </authorList>
    </citation>
    <scope>NUCLEOTIDE SEQUENCE [LARGE SCALE GENOMIC DNA]</scope>
    <source>
        <strain evidence="3 4">C305</strain>
    </source>
</reference>
<keyword evidence="4" id="KW-1185">Reference proteome</keyword>
<sequence length="195" mass="21683">MNGRNPDGSFWTHGITGATAQYLYDGVPGLGTDWTEMNIDGNGTANPMGDRRFIATSIEETFNPGDTLVYNYAIIVNRQGDHLENVQGLIEYADSVQNYFDANNTDCSSNINVGLTQELEIGNLNLFPNPATNQVQITWEDMNFKEIIITSYQGKLIKKVLVNNTKGKKTVDLNQLSSGVYFVRMGNYAQKLIVK</sequence>
<comment type="caution">
    <text evidence="3">The sequence shown here is derived from an EMBL/GenBank/DDBJ whole genome shotgun (WGS) entry which is preliminary data.</text>
</comment>
<keyword evidence="1" id="KW-0732">Signal</keyword>
<protein>
    <recommendedName>
        <fullName evidence="2">Secretion system C-terminal sorting domain-containing protein</fullName>
    </recommendedName>
</protein>
<evidence type="ECO:0000313" key="3">
    <source>
        <dbReference type="EMBL" id="PWH85127.1"/>
    </source>
</evidence>
<organism evidence="3 4">
    <name type="scientific">Brumimicrobium oceani</name>
    <dbReference type="NCBI Taxonomy" id="2100725"/>
    <lineage>
        <taxon>Bacteria</taxon>
        <taxon>Pseudomonadati</taxon>
        <taxon>Bacteroidota</taxon>
        <taxon>Flavobacteriia</taxon>
        <taxon>Flavobacteriales</taxon>
        <taxon>Crocinitomicaceae</taxon>
        <taxon>Brumimicrobium</taxon>
    </lineage>
</organism>
<dbReference type="RefSeq" id="WP_109359829.1">
    <property type="nucleotide sequence ID" value="NZ_QFRJ01000008.1"/>
</dbReference>
<dbReference type="Proteomes" id="UP000245370">
    <property type="component" value="Unassembled WGS sequence"/>
</dbReference>
<name>A0A2U2XBI5_9FLAO</name>
<dbReference type="Pfam" id="PF18962">
    <property type="entry name" value="Por_Secre_tail"/>
    <property type="match status" value="1"/>
</dbReference>
<proteinExistence type="predicted"/>
<dbReference type="EMBL" id="QFRJ01000008">
    <property type="protein sequence ID" value="PWH85127.1"/>
    <property type="molecule type" value="Genomic_DNA"/>
</dbReference>
<evidence type="ECO:0000259" key="2">
    <source>
        <dbReference type="Pfam" id="PF18962"/>
    </source>
</evidence>
<dbReference type="OrthoDB" id="9807496at2"/>
<dbReference type="AlphaFoldDB" id="A0A2U2XBI5"/>
<dbReference type="InterPro" id="IPR026444">
    <property type="entry name" value="Secre_tail"/>
</dbReference>
<feature type="domain" description="Secretion system C-terminal sorting" evidence="2">
    <location>
        <begin position="126"/>
        <end position="193"/>
    </location>
</feature>
<reference evidence="3 4" key="2">
    <citation type="submission" date="2018-05" db="EMBL/GenBank/DDBJ databases">
        <authorList>
            <person name="Lanie J.A."/>
            <person name="Ng W.-L."/>
            <person name="Kazmierczak K.M."/>
            <person name="Andrzejewski T.M."/>
            <person name="Davidsen T.M."/>
            <person name="Wayne K.J."/>
            <person name="Tettelin H."/>
            <person name="Glass J.I."/>
            <person name="Rusch D."/>
            <person name="Podicherti R."/>
            <person name="Tsui H.-C.T."/>
            <person name="Winkler M.E."/>
        </authorList>
    </citation>
    <scope>NUCLEOTIDE SEQUENCE [LARGE SCALE GENOMIC DNA]</scope>
    <source>
        <strain evidence="3 4">C305</strain>
    </source>
</reference>